<dbReference type="SUPFAM" id="SSF52833">
    <property type="entry name" value="Thioredoxin-like"/>
    <property type="match status" value="1"/>
</dbReference>
<proteinExistence type="predicted"/>
<keyword evidence="3" id="KW-1185">Reference proteome</keyword>
<accession>A0A0D2MAA5</accession>
<dbReference type="InterPro" id="IPR054416">
    <property type="entry name" value="GST_UstS-like_C"/>
</dbReference>
<dbReference type="InterPro" id="IPR036249">
    <property type="entry name" value="Thioredoxin-like_sf"/>
</dbReference>
<dbReference type="Pfam" id="PF22041">
    <property type="entry name" value="GST_C_7"/>
    <property type="match status" value="1"/>
</dbReference>
<organism evidence="2 3">
    <name type="scientific">Hypholoma sublateritium (strain FD-334 SS-4)</name>
    <dbReference type="NCBI Taxonomy" id="945553"/>
    <lineage>
        <taxon>Eukaryota</taxon>
        <taxon>Fungi</taxon>
        <taxon>Dikarya</taxon>
        <taxon>Basidiomycota</taxon>
        <taxon>Agaricomycotina</taxon>
        <taxon>Agaricomycetes</taxon>
        <taxon>Agaricomycetidae</taxon>
        <taxon>Agaricales</taxon>
        <taxon>Agaricineae</taxon>
        <taxon>Strophariaceae</taxon>
        <taxon>Hypholoma</taxon>
    </lineage>
</organism>
<dbReference type="PANTHER" id="PTHR42673:SF4">
    <property type="entry name" value="MALEYLACETOACETATE ISOMERASE"/>
    <property type="match status" value="1"/>
</dbReference>
<dbReference type="GO" id="GO:0006559">
    <property type="term" value="P:L-phenylalanine catabolic process"/>
    <property type="evidence" value="ECO:0007669"/>
    <property type="project" value="TreeGrafter"/>
</dbReference>
<dbReference type="InterPro" id="IPR036282">
    <property type="entry name" value="Glutathione-S-Trfase_C_sf"/>
</dbReference>
<protein>
    <recommendedName>
        <fullName evidence="1">GST N-terminal domain-containing protein</fullName>
    </recommendedName>
</protein>
<dbReference type="OrthoDB" id="4951845at2759"/>
<dbReference type="SUPFAM" id="SSF47616">
    <property type="entry name" value="GST C-terminal domain-like"/>
    <property type="match status" value="1"/>
</dbReference>
<dbReference type="OMA" id="TACWIIS"/>
<feature type="domain" description="GST N-terminal" evidence="1">
    <location>
        <begin position="8"/>
        <end position="98"/>
    </location>
</feature>
<dbReference type="InterPro" id="IPR004045">
    <property type="entry name" value="Glutathione_S-Trfase_N"/>
</dbReference>
<gene>
    <name evidence="2" type="ORF">HYPSUDRAFT_167279</name>
</gene>
<dbReference type="EMBL" id="KN817569">
    <property type="protein sequence ID" value="KJA20278.1"/>
    <property type="molecule type" value="Genomic_DNA"/>
</dbReference>
<dbReference type="Gene3D" id="1.20.1050.10">
    <property type="match status" value="1"/>
</dbReference>
<dbReference type="AlphaFoldDB" id="A0A0D2MAA5"/>
<evidence type="ECO:0000313" key="2">
    <source>
        <dbReference type="EMBL" id="KJA20278.1"/>
    </source>
</evidence>
<dbReference type="Proteomes" id="UP000054270">
    <property type="component" value="Unassembled WGS sequence"/>
</dbReference>
<dbReference type="CDD" id="cd03038">
    <property type="entry name" value="GST_N_etherase_LigE"/>
    <property type="match status" value="1"/>
</dbReference>
<dbReference type="PANTHER" id="PTHR42673">
    <property type="entry name" value="MALEYLACETOACETATE ISOMERASE"/>
    <property type="match status" value="1"/>
</dbReference>
<dbReference type="GO" id="GO:0006749">
    <property type="term" value="P:glutathione metabolic process"/>
    <property type="evidence" value="ECO:0007669"/>
    <property type="project" value="TreeGrafter"/>
</dbReference>
<dbReference type="Gene3D" id="3.40.30.10">
    <property type="entry name" value="Glutaredoxin"/>
    <property type="match status" value="1"/>
</dbReference>
<reference evidence="3" key="1">
    <citation type="submission" date="2014-04" db="EMBL/GenBank/DDBJ databases">
        <title>Evolutionary Origins and Diversification of the Mycorrhizal Mutualists.</title>
        <authorList>
            <consortium name="DOE Joint Genome Institute"/>
            <consortium name="Mycorrhizal Genomics Consortium"/>
            <person name="Kohler A."/>
            <person name="Kuo A."/>
            <person name="Nagy L.G."/>
            <person name="Floudas D."/>
            <person name="Copeland A."/>
            <person name="Barry K.W."/>
            <person name="Cichocki N."/>
            <person name="Veneault-Fourrey C."/>
            <person name="LaButti K."/>
            <person name="Lindquist E.A."/>
            <person name="Lipzen A."/>
            <person name="Lundell T."/>
            <person name="Morin E."/>
            <person name="Murat C."/>
            <person name="Riley R."/>
            <person name="Ohm R."/>
            <person name="Sun H."/>
            <person name="Tunlid A."/>
            <person name="Henrissat B."/>
            <person name="Grigoriev I.V."/>
            <person name="Hibbett D.S."/>
            <person name="Martin F."/>
        </authorList>
    </citation>
    <scope>NUCLEOTIDE SEQUENCE [LARGE SCALE GENOMIC DNA]</scope>
    <source>
        <strain evidence="3">FD-334 SS-4</strain>
    </source>
</reference>
<dbReference type="PROSITE" id="PS50404">
    <property type="entry name" value="GST_NTER"/>
    <property type="match status" value="1"/>
</dbReference>
<evidence type="ECO:0000259" key="1">
    <source>
        <dbReference type="PROSITE" id="PS50404"/>
    </source>
</evidence>
<evidence type="ECO:0000313" key="3">
    <source>
        <dbReference type="Proteomes" id="UP000054270"/>
    </source>
</evidence>
<dbReference type="STRING" id="945553.A0A0D2MAA5"/>
<dbReference type="GO" id="GO:0016034">
    <property type="term" value="F:maleylacetoacetate isomerase activity"/>
    <property type="evidence" value="ECO:0007669"/>
    <property type="project" value="TreeGrafter"/>
</dbReference>
<dbReference type="Pfam" id="PF13409">
    <property type="entry name" value="GST_N_2"/>
    <property type="match status" value="1"/>
</dbReference>
<sequence length="246" mass="27965">MTIILYDLASALPEKAFAPNPWKVRFCLNYKGLPFKVEWVEFVDIESVYKKHEITPSKNADGSPSWVLPVIHDTDTGVSMHDSFAIAEYLEGKHSSPSLFPDNTIAFQSIFDEVVRRTALKSVIRFIVYDVYQIVNPASKEFIRRTREPIFGKPLEEIPPKGDDAVAQWAKVEAEWGTIDSWYKKSGGPYILGNTVSWADFVTACWIISARAAWGQDSPKWKDFTSWHGGRWGKLLGDLEGYQKIE</sequence>
<dbReference type="GO" id="GO:0004364">
    <property type="term" value="F:glutathione transferase activity"/>
    <property type="evidence" value="ECO:0007669"/>
    <property type="project" value="TreeGrafter"/>
</dbReference>
<name>A0A0D2MAA5_HYPSF</name>